<keyword evidence="6" id="KW-1185">Reference proteome</keyword>
<dbReference type="Gene3D" id="1.10.150.130">
    <property type="match status" value="1"/>
</dbReference>
<dbReference type="PANTHER" id="PTHR30349:SF64">
    <property type="entry name" value="PROPHAGE INTEGRASE INTD-RELATED"/>
    <property type="match status" value="1"/>
</dbReference>
<dbReference type="GO" id="GO:0006310">
    <property type="term" value="P:DNA recombination"/>
    <property type="evidence" value="ECO:0007669"/>
    <property type="project" value="UniProtKB-KW"/>
</dbReference>
<comment type="similarity">
    <text evidence="1">Belongs to the 'phage' integrase family.</text>
</comment>
<accession>A0A4R7D503</accession>
<dbReference type="Pfam" id="PF13102">
    <property type="entry name" value="Phage_int_SAM_5"/>
    <property type="match status" value="1"/>
</dbReference>
<evidence type="ECO:0000313" key="6">
    <source>
        <dbReference type="Proteomes" id="UP000294752"/>
    </source>
</evidence>
<dbReference type="Proteomes" id="UP000294752">
    <property type="component" value="Unassembled WGS sequence"/>
</dbReference>
<keyword evidence="2" id="KW-0238">DNA-binding</keyword>
<comment type="caution">
    <text evidence="5">The sequence shown here is derived from an EMBL/GenBank/DDBJ whole genome shotgun (WGS) entry which is preliminary data.</text>
</comment>
<proteinExistence type="inferred from homology"/>
<dbReference type="Gene3D" id="1.10.443.10">
    <property type="entry name" value="Intergrase catalytic core"/>
    <property type="match status" value="1"/>
</dbReference>
<dbReference type="GO" id="GO:0015074">
    <property type="term" value="P:DNA integration"/>
    <property type="evidence" value="ECO:0007669"/>
    <property type="project" value="InterPro"/>
</dbReference>
<dbReference type="OrthoDB" id="892893at2"/>
<reference evidence="5 6" key="1">
    <citation type="submission" date="2019-03" db="EMBL/GenBank/DDBJ databases">
        <title>Genomic Encyclopedia of Type Strains, Phase III (KMG-III): the genomes of soil and plant-associated and newly described type strains.</title>
        <authorList>
            <person name="Whitman W."/>
        </authorList>
    </citation>
    <scope>NUCLEOTIDE SEQUENCE [LARGE SCALE GENOMIC DNA]</scope>
    <source>
        <strain evidence="5 6">CGMCC 1.12801</strain>
    </source>
</reference>
<protein>
    <submittedName>
        <fullName evidence="5">Site-specific recombinase XerD</fullName>
    </submittedName>
</protein>
<dbReference type="GO" id="GO:0003677">
    <property type="term" value="F:DNA binding"/>
    <property type="evidence" value="ECO:0007669"/>
    <property type="project" value="UniProtKB-KW"/>
</dbReference>
<dbReference type="PROSITE" id="PS51898">
    <property type="entry name" value="TYR_RECOMBINASE"/>
    <property type="match status" value="1"/>
</dbReference>
<evidence type="ECO:0000313" key="5">
    <source>
        <dbReference type="EMBL" id="TDS14785.1"/>
    </source>
</evidence>
<dbReference type="InterPro" id="IPR025269">
    <property type="entry name" value="SAM-like_dom"/>
</dbReference>
<dbReference type="Pfam" id="PF00589">
    <property type="entry name" value="Phage_integrase"/>
    <property type="match status" value="1"/>
</dbReference>
<dbReference type="InterPro" id="IPR010998">
    <property type="entry name" value="Integrase_recombinase_N"/>
</dbReference>
<evidence type="ECO:0000256" key="3">
    <source>
        <dbReference type="ARBA" id="ARBA00023172"/>
    </source>
</evidence>
<dbReference type="InterPro" id="IPR013762">
    <property type="entry name" value="Integrase-like_cat_sf"/>
</dbReference>
<dbReference type="SUPFAM" id="SSF56349">
    <property type="entry name" value="DNA breaking-rejoining enzymes"/>
    <property type="match status" value="1"/>
</dbReference>
<feature type="domain" description="Tyr recombinase" evidence="4">
    <location>
        <begin position="235"/>
        <end position="414"/>
    </location>
</feature>
<dbReference type="AlphaFoldDB" id="A0A4R7D503"/>
<keyword evidence="3" id="KW-0233">DNA recombination</keyword>
<dbReference type="EMBL" id="SNZV01000003">
    <property type="protein sequence ID" value="TDS14785.1"/>
    <property type="molecule type" value="Genomic_DNA"/>
</dbReference>
<dbReference type="CDD" id="cd01185">
    <property type="entry name" value="INTN1_C_like"/>
    <property type="match status" value="1"/>
</dbReference>
<gene>
    <name evidence="5" type="ORF">B0I21_103284</name>
</gene>
<evidence type="ECO:0000256" key="2">
    <source>
        <dbReference type="ARBA" id="ARBA00023125"/>
    </source>
</evidence>
<sequence>MARPKIYFKKRLKEHDGQLWLYYSYGGKSRLEYYTGMRIEEKHFNDKYWESSSKKPVRKNFLFSDQYNTRLDEMIAFVVSLVVEDRVFEVTDLKAKLNKQFKPEQFQPEDKAIGFVEYCEKLLDERRNGLRTIVSGPRQGQNYKPNSLRNPGTTLTSLKSYVSYYGLRSLGFEDINLSFYLHYRNFILSERKNTLSTFATRIKDIKAFMNEAYEDKLHSNEGHKAKRFITPSYDSDAIYLTLDEIKSIKEATIPERYHHVRDMFLIACYSALRFSDFSQLTITDIDDRFIRAKQNKTESRVTIPIMKELRDVLAKYENGFPKTCSMPHFNRTIKEIAALDAVGIDRAVGVDDDGNLIMWSSMISSHTGRRSYATNMFKLGIPNLLIMSATGHKKESDFLNYIKATNEDRSKLLAEWMDKLNL</sequence>
<dbReference type="PANTHER" id="PTHR30349">
    <property type="entry name" value="PHAGE INTEGRASE-RELATED"/>
    <property type="match status" value="1"/>
</dbReference>
<evidence type="ECO:0000256" key="1">
    <source>
        <dbReference type="ARBA" id="ARBA00008857"/>
    </source>
</evidence>
<dbReference type="InterPro" id="IPR002104">
    <property type="entry name" value="Integrase_catalytic"/>
</dbReference>
<dbReference type="InterPro" id="IPR011010">
    <property type="entry name" value="DNA_brk_join_enz"/>
</dbReference>
<organism evidence="5 6">
    <name type="scientific">Sphingobacterium paludis</name>
    <dbReference type="NCBI Taxonomy" id="1476465"/>
    <lineage>
        <taxon>Bacteria</taxon>
        <taxon>Pseudomonadati</taxon>
        <taxon>Bacteroidota</taxon>
        <taxon>Sphingobacteriia</taxon>
        <taxon>Sphingobacteriales</taxon>
        <taxon>Sphingobacteriaceae</taxon>
        <taxon>Sphingobacterium</taxon>
    </lineage>
</organism>
<name>A0A4R7D503_9SPHI</name>
<evidence type="ECO:0000259" key="4">
    <source>
        <dbReference type="PROSITE" id="PS51898"/>
    </source>
</evidence>
<dbReference type="InterPro" id="IPR050090">
    <property type="entry name" value="Tyrosine_recombinase_XerCD"/>
</dbReference>